<protein>
    <submittedName>
        <fullName evidence="1">NEDD8 (Neddylin) (Protein NED-8) (Ubiquitin-like protein Nedd8)</fullName>
    </submittedName>
</protein>
<dbReference type="InterPro" id="IPR001841">
    <property type="entry name" value="Znf_RING"/>
</dbReference>
<keyword evidence="2" id="KW-1185">Reference proteome</keyword>
<dbReference type="Proteomes" id="UP001642464">
    <property type="component" value="Unassembled WGS sequence"/>
</dbReference>
<evidence type="ECO:0000313" key="2">
    <source>
        <dbReference type="Proteomes" id="UP001642464"/>
    </source>
</evidence>
<dbReference type="Pfam" id="PF00240">
    <property type="entry name" value="ubiquitin"/>
    <property type="match status" value="1"/>
</dbReference>
<dbReference type="PROSITE" id="PS50053">
    <property type="entry name" value="UBIQUITIN_2"/>
    <property type="match status" value="1"/>
</dbReference>
<comment type="caution">
    <text evidence="1">The sequence shown here is derived from an EMBL/GenBank/DDBJ whole genome shotgun (WGS) entry which is preliminary data.</text>
</comment>
<proteinExistence type="predicted"/>
<reference evidence="1 2" key="1">
    <citation type="submission" date="2024-02" db="EMBL/GenBank/DDBJ databases">
        <authorList>
            <person name="Chen Y."/>
            <person name="Shah S."/>
            <person name="Dougan E. K."/>
            <person name="Thang M."/>
            <person name="Chan C."/>
        </authorList>
    </citation>
    <scope>NUCLEOTIDE SEQUENCE [LARGE SCALE GENOMIC DNA]</scope>
</reference>
<evidence type="ECO:0000313" key="1">
    <source>
        <dbReference type="EMBL" id="CAK9050819.1"/>
    </source>
</evidence>
<accession>A0ABP0MH37</accession>
<dbReference type="SUPFAM" id="SSF54236">
    <property type="entry name" value="Ubiquitin-like"/>
    <property type="match status" value="1"/>
</dbReference>
<gene>
    <name evidence="1" type="ORF">SCF082_LOCUS27974</name>
</gene>
<dbReference type="SMART" id="SM00213">
    <property type="entry name" value="UBQ"/>
    <property type="match status" value="1"/>
</dbReference>
<dbReference type="CDD" id="cd17039">
    <property type="entry name" value="Ubl_ubiquitin_like"/>
    <property type="match status" value="1"/>
</dbReference>
<dbReference type="EMBL" id="CAXAMM010021902">
    <property type="protein sequence ID" value="CAK9050819.1"/>
    <property type="molecule type" value="Genomic_DNA"/>
</dbReference>
<dbReference type="Gene3D" id="3.10.20.90">
    <property type="entry name" value="Phosphatidylinositol 3-kinase Catalytic Subunit, Chain A, domain 1"/>
    <property type="match status" value="1"/>
</dbReference>
<dbReference type="InterPro" id="IPR029071">
    <property type="entry name" value="Ubiquitin-like_domsf"/>
</dbReference>
<sequence>MQCSSCHVKRCSTEFPGTTLSETCEHPPTICLSCLRKLQSNLESLSHCPQCWEPLATADCQKLQAAIRHCDRACAAFEDLDILKEREQKAKEEANLDPMGLVGTRTGEIEVTVLDGRRCKLSLSKQMRLSEVMKQIQEKLGVPPGQQRLLFRGREISENTEEEDPLWGTLAVPFGEALQLVVIMYQTGRASSGTVRSLQFELRWTAQHVTLRNGKNTIHHLNGSCLVLNGRGMLMTVVDFQKQSYPGIRHGGPSSRISPRQSLSVDVGLLPSDCRYLFFTLSGFMPGGVSLAIFQDPSVHLRDAATHRALASYTADRCRSGEAVVLCCASKNQLTGQWSVQQIGKGSSGNKSNYEPLYHTVQALVNAGQVM</sequence>
<name>A0ABP0MH37_9DINO</name>
<dbReference type="PROSITE" id="PS50089">
    <property type="entry name" value="ZF_RING_2"/>
    <property type="match status" value="1"/>
</dbReference>
<dbReference type="Gene3D" id="2.60.60.30">
    <property type="entry name" value="sav2460 like domains"/>
    <property type="match status" value="1"/>
</dbReference>
<dbReference type="InterPro" id="IPR000626">
    <property type="entry name" value="Ubiquitin-like_dom"/>
</dbReference>
<organism evidence="1 2">
    <name type="scientific">Durusdinium trenchii</name>
    <dbReference type="NCBI Taxonomy" id="1381693"/>
    <lineage>
        <taxon>Eukaryota</taxon>
        <taxon>Sar</taxon>
        <taxon>Alveolata</taxon>
        <taxon>Dinophyceae</taxon>
        <taxon>Suessiales</taxon>
        <taxon>Symbiodiniaceae</taxon>
        <taxon>Durusdinium</taxon>
    </lineage>
</organism>